<dbReference type="PANTHER" id="PTHR43861:SF6">
    <property type="entry name" value="METHYLTRANSFERASE TYPE 11"/>
    <property type="match status" value="1"/>
</dbReference>
<dbReference type="Gene3D" id="3.40.50.150">
    <property type="entry name" value="Vaccinia Virus protein VP39"/>
    <property type="match status" value="1"/>
</dbReference>
<name>A0A2G9ZL96_9BACT</name>
<comment type="caution">
    <text evidence="1">The sequence shown here is derived from an EMBL/GenBank/DDBJ whole genome shotgun (WGS) entry which is preliminary data.</text>
</comment>
<evidence type="ECO:0000313" key="1">
    <source>
        <dbReference type="EMBL" id="PIP33947.1"/>
    </source>
</evidence>
<dbReference type="Pfam" id="PF13489">
    <property type="entry name" value="Methyltransf_23"/>
    <property type="match status" value="1"/>
</dbReference>
<dbReference type="InterPro" id="IPR029063">
    <property type="entry name" value="SAM-dependent_MTases_sf"/>
</dbReference>
<dbReference type="SUPFAM" id="SSF53335">
    <property type="entry name" value="S-adenosyl-L-methionine-dependent methyltransferases"/>
    <property type="match status" value="1"/>
</dbReference>
<sequence length="287" mass="32411">MIIMSETEKYPCLLCGQSDSRVIFQEAAGTIRRCSACGHIFSAAGARPATGYFPDSIAAADHFWWREAHAKMYQAFGRRFLAGRSGRLLDAGCGLGYFLSHLAAYPDWEAWGTEISPAAVDFARDTLDLGRIVEADLARADFPDRHFDLITLWDVLEHLPDPRPVLANLRAWLKDDGWIFIHTPNISIQLPKARLKKFFARGRPGHYLEATDHRHHYSPVTLRRLVEMLDLEMVELIHLPPIQSVSGRRSALGRVLKNFWYWSALGLDKLTAGAVRLDNLFAVVKKS</sequence>
<evidence type="ECO:0008006" key="3">
    <source>
        <dbReference type="Google" id="ProtNLM"/>
    </source>
</evidence>
<reference evidence="1 2" key="1">
    <citation type="submission" date="2017-09" db="EMBL/GenBank/DDBJ databases">
        <title>Depth-based differentiation of microbial function through sediment-hosted aquifers and enrichment of novel symbionts in the deep terrestrial subsurface.</title>
        <authorList>
            <person name="Probst A.J."/>
            <person name="Ladd B."/>
            <person name="Jarett J.K."/>
            <person name="Geller-Mcgrath D.E."/>
            <person name="Sieber C.M."/>
            <person name="Emerson J.B."/>
            <person name="Anantharaman K."/>
            <person name="Thomas B.C."/>
            <person name="Malmstrom R."/>
            <person name="Stieglmeier M."/>
            <person name="Klingl A."/>
            <person name="Woyke T."/>
            <person name="Ryan C.M."/>
            <person name="Banfield J.F."/>
        </authorList>
    </citation>
    <scope>NUCLEOTIDE SEQUENCE [LARGE SCALE GENOMIC DNA]</scope>
    <source>
        <strain evidence="1">CG23_combo_of_CG06-09_8_20_14_all_49_15</strain>
    </source>
</reference>
<protein>
    <recommendedName>
        <fullName evidence="3">Class I SAM-dependent methyltransferase</fullName>
    </recommendedName>
</protein>
<dbReference type="PANTHER" id="PTHR43861">
    <property type="entry name" value="TRANS-ACONITATE 2-METHYLTRANSFERASE-RELATED"/>
    <property type="match status" value="1"/>
</dbReference>
<dbReference type="CDD" id="cd02440">
    <property type="entry name" value="AdoMet_MTases"/>
    <property type="match status" value="1"/>
</dbReference>
<dbReference type="AlphaFoldDB" id="A0A2G9ZL96"/>
<dbReference type="Proteomes" id="UP000230729">
    <property type="component" value="Unassembled WGS sequence"/>
</dbReference>
<organism evidence="1 2">
    <name type="scientific">Candidatus Falkowbacteria bacterium CG23_combo_of_CG06-09_8_20_14_all_49_15</name>
    <dbReference type="NCBI Taxonomy" id="1974572"/>
    <lineage>
        <taxon>Bacteria</taxon>
        <taxon>Candidatus Falkowiibacteriota</taxon>
    </lineage>
</organism>
<dbReference type="EMBL" id="PCSD01000033">
    <property type="protein sequence ID" value="PIP33947.1"/>
    <property type="molecule type" value="Genomic_DNA"/>
</dbReference>
<proteinExistence type="predicted"/>
<accession>A0A2G9ZL96</accession>
<evidence type="ECO:0000313" key="2">
    <source>
        <dbReference type="Proteomes" id="UP000230729"/>
    </source>
</evidence>
<gene>
    <name evidence="1" type="ORF">COX22_01625</name>
</gene>